<dbReference type="GO" id="GO:0003918">
    <property type="term" value="F:DNA topoisomerase type II (double strand cut, ATP-hydrolyzing) activity"/>
    <property type="evidence" value="ECO:0007669"/>
    <property type="project" value="InterPro"/>
</dbReference>
<feature type="domain" description="DNA gyrase B subunit C-terminal" evidence="1">
    <location>
        <begin position="1"/>
        <end position="39"/>
    </location>
</feature>
<reference evidence="2" key="1">
    <citation type="submission" date="2019-08" db="EMBL/GenBank/DDBJ databases">
        <authorList>
            <person name="Kucharzyk K."/>
            <person name="Murdoch R.W."/>
            <person name="Higgins S."/>
            <person name="Loffler F."/>
        </authorList>
    </citation>
    <scope>NUCLEOTIDE SEQUENCE</scope>
</reference>
<dbReference type="Pfam" id="PF00986">
    <property type="entry name" value="DNA_gyraseB_C"/>
    <property type="match status" value="1"/>
</dbReference>
<dbReference type="InterPro" id="IPR002288">
    <property type="entry name" value="DNA_gyrase_B_C"/>
</dbReference>
<dbReference type="GO" id="GO:0005524">
    <property type="term" value="F:ATP binding"/>
    <property type="evidence" value="ECO:0007669"/>
    <property type="project" value="InterPro"/>
</dbReference>
<evidence type="ECO:0000259" key="1">
    <source>
        <dbReference type="Pfam" id="PF00986"/>
    </source>
</evidence>
<dbReference type="GO" id="GO:0006265">
    <property type="term" value="P:DNA topological change"/>
    <property type="evidence" value="ECO:0007669"/>
    <property type="project" value="InterPro"/>
</dbReference>
<sequence length="52" mass="6111">MNPESRRLIQVIPEEIATTQNKFELLLGENLKGRKEYIEEFGHNYIDFSELG</sequence>
<accession>A0A645IZR9</accession>
<dbReference type="GO" id="GO:0003677">
    <property type="term" value="F:DNA binding"/>
    <property type="evidence" value="ECO:0007669"/>
    <property type="project" value="InterPro"/>
</dbReference>
<protein>
    <recommendedName>
        <fullName evidence="1">DNA gyrase B subunit C-terminal domain-containing protein</fullName>
    </recommendedName>
</protein>
<dbReference type="EMBL" id="VSSQ01127312">
    <property type="protein sequence ID" value="MPN56686.1"/>
    <property type="molecule type" value="Genomic_DNA"/>
</dbReference>
<organism evidence="2">
    <name type="scientific">bioreactor metagenome</name>
    <dbReference type="NCBI Taxonomy" id="1076179"/>
    <lineage>
        <taxon>unclassified sequences</taxon>
        <taxon>metagenomes</taxon>
        <taxon>ecological metagenomes</taxon>
    </lineage>
</organism>
<proteinExistence type="predicted"/>
<dbReference type="InterPro" id="IPR013759">
    <property type="entry name" value="Topo_IIA_B_C"/>
</dbReference>
<dbReference type="Gene3D" id="3.40.50.670">
    <property type="match status" value="1"/>
</dbReference>
<name>A0A645IZR9_9ZZZZ</name>
<comment type="caution">
    <text evidence="2">The sequence shown here is derived from an EMBL/GenBank/DDBJ whole genome shotgun (WGS) entry which is preliminary data.</text>
</comment>
<dbReference type="AlphaFoldDB" id="A0A645IZR9"/>
<gene>
    <name evidence="2" type="ORF">SDC9_204377</name>
</gene>
<evidence type="ECO:0000313" key="2">
    <source>
        <dbReference type="EMBL" id="MPN56686.1"/>
    </source>
</evidence>